<dbReference type="Proteomes" id="UP000319210">
    <property type="component" value="Unassembled WGS sequence"/>
</dbReference>
<feature type="transmembrane region" description="Helical" evidence="1">
    <location>
        <begin position="6"/>
        <end position="25"/>
    </location>
</feature>
<feature type="transmembrane region" description="Helical" evidence="1">
    <location>
        <begin position="153"/>
        <end position="175"/>
    </location>
</feature>
<dbReference type="InterPro" id="IPR050039">
    <property type="entry name" value="MAB_1171c-like"/>
</dbReference>
<sequence>MPADDIIDLLTTIPLWAVVAARLYARPKTPGQWAICWTFMALAVAATLRLTAVEHGIAVLTGIPDLAILPKHLLVMLCCALLLGWVESVVPPRDPEPAWRRWTGHKQRMALFISTGSVATAVFPYALPSMRAPDGSTDFATPQYGDVPGTLHLVMYLLPMGVALSVSTMLCITAARRTDVWLLRLCMYLMAAGAGVGALYPCYRLTYLVCGLTGWAYPLTEAEFHRGGSLIQAATILLVIIGSSVRAADMLWRSVRYRRGLIALRPLWQELVSVLTPDVILTHLKHGTSPKEDRRRLRDLYGRLDARVVEISDAHFELLPWISTDLHHRALVAARAAGLHGADARAAREAICLRAARTKAIDGEAHASRPAGPVLALHNDLLDNASWLAKVARHYTSPRLAAVTAELITAQKKSQEVAA</sequence>
<keyword evidence="1" id="KW-0472">Membrane</keyword>
<dbReference type="AlphaFoldDB" id="A0A4Y3R334"/>
<keyword evidence="1" id="KW-1133">Transmembrane helix</keyword>
<dbReference type="Pfam" id="PF20182">
    <property type="entry name" value="DUF6545"/>
    <property type="match status" value="1"/>
</dbReference>
<keyword evidence="4" id="KW-1185">Reference proteome</keyword>
<feature type="transmembrane region" description="Helical" evidence="1">
    <location>
        <begin position="229"/>
        <end position="248"/>
    </location>
</feature>
<comment type="caution">
    <text evidence="3">The sequence shown here is derived from an EMBL/GenBank/DDBJ whole genome shotgun (WGS) entry which is preliminary data.</text>
</comment>
<feature type="transmembrane region" description="Helical" evidence="1">
    <location>
        <begin position="72"/>
        <end position="90"/>
    </location>
</feature>
<accession>A0A4Y3R334</accession>
<evidence type="ECO:0000313" key="4">
    <source>
        <dbReference type="Proteomes" id="UP000319210"/>
    </source>
</evidence>
<protein>
    <recommendedName>
        <fullName evidence="2">DUF6545 domain-containing protein</fullName>
    </recommendedName>
</protein>
<dbReference type="NCBIfam" id="NF042915">
    <property type="entry name" value="MAB_1171c_fam"/>
    <property type="match status" value="1"/>
</dbReference>
<dbReference type="EMBL" id="BJMM01000012">
    <property type="protein sequence ID" value="GEB50430.1"/>
    <property type="molecule type" value="Genomic_DNA"/>
</dbReference>
<evidence type="ECO:0000259" key="2">
    <source>
        <dbReference type="Pfam" id="PF20182"/>
    </source>
</evidence>
<gene>
    <name evidence="3" type="ORF">SCA03_29810</name>
</gene>
<feature type="transmembrane region" description="Helical" evidence="1">
    <location>
        <begin position="110"/>
        <end position="127"/>
    </location>
</feature>
<proteinExistence type="predicted"/>
<evidence type="ECO:0000313" key="3">
    <source>
        <dbReference type="EMBL" id="GEB50430.1"/>
    </source>
</evidence>
<feature type="domain" description="DUF6545" evidence="2">
    <location>
        <begin position="255"/>
        <end position="397"/>
    </location>
</feature>
<keyword evidence="1" id="KW-0812">Transmembrane</keyword>
<dbReference type="InterPro" id="IPR046675">
    <property type="entry name" value="DUF6545"/>
</dbReference>
<dbReference type="RefSeq" id="WP_086814132.1">
    <property type="nucleotide sequence ID" value="NZ_BJMM01000012.1"/>
</dbReference>
<organism evidence="3 4">
    <name type="scientific">Streptomyces cacaoi</name>
    <dbReference type="NCBI Taxonomy" id="1898"/>
    <lineage>
        <taxon>Bacteria</taxon>
        <taxon>Bacillati</taxon>
        <taxon>Actinomycetota</taxon>
        <taxon>Actinomycetes</taxon>
        <taxon>Kitasatosporales</taxon>
        <taxon>Streptomycetaceae</taxon>
        <taxon>Streptomyces</taxon>
    </lineage>
</organism>
<reference evidence="3 4" key="1">
    <citation type="submission" date="2019-06" db="EMBL/GenBank/DDBJ databases">
        <title>Whole genome shotgun sequence of Streptomyces cacaoi subsp. cacaoi NBRC 12748.</title>
        <authorList>
            <person name="Hosoyama A."/>
            <person name="Uohara A."/>
            <person name="Ohji S."/>
            <person name="Ichikawa N."/>
        </authorList>
    </citation>
    <scope>NUCLEOTIDE SEQUENCE [LARGE SCALE GENOMIC DNA]</scope>
    <source>
        <strain evidence="3 4">NBRC 12748</strain>
    </source>
</reference>
<evidence type="ECO:0000256" key="1">
    <source>
        <dbReference type="SAM" id="Phobius"/>
    </source>
</evidence>
<feature type="transmembrane region" description="Helical" evidence="1">
    <location>
        <begin position="32"/>
        <end position="52"/>
    </location>
</feature>
<dbReference type="OrthoDB" id="4158029at2"/>
<name>A0A4Y3R334_STRCI</name>
<feature type="transmembrane region" description="Helical" evidence="1">
    <location>
        <begin position="187"/>
        <end position="209"/>
    </location>
</feature>